<evidence type="ECO:0000256" key="1">
    <source>
        <dbReference type="SAM" id="SignalP"/>
    </source>
</evidence>
<dbReference type="Proteomes" id="UP000194420">
    <property type="component" value="Unassembled WGS sequence"/>
</dbReference>
<proteinExistence type="predicted"/>
<evidence type="ECO:0000313" key="2">
    <source>
        <dbReference type="EMBL" id="SMQ69543.1"/>
    </source>
</evidence>
<protein>
    <submittedName>
        <fullName evidence="2">Uncharacterized protein</fullName>
    </submittedName>
</protein>
<dbReference type="AlphaFoldDB" id="A0A1Y6FAV7"/>
<accession>A0A1Y6FAV7</accession>
<feature type="signal peptide" evidence="1">
    <location>
        <begin position="1"/>
        <end position="21"/>
    </location>
</feature>
<name>A0A1Y6FAV7_9SPHN</name>
<gene>
    <name evidence="2" type="ORF">SAMN06297468_1729</name>
</gene>
<dbReference type="RefSeq" id="WP_086437606.1">
    <property type="nucleotide sequence ID" value="NZ_FXWG01000002.1"/>
</dbReference>
<feature type="chain" id="PRO_5013277868" evidence="1">
    <location>
        <begin position="22"/>
        <end position="186"/>
    </location>
</feature>
<sequence>MPSRLALGAASLALLAAPLCAQDTEASADTAEVAPVAVPHRIALPVGSDVPLRTLEEVSSKTARKGDLVRLEVAEDYVIDGRVVLPRGTPAVAELTLAEKKGWMGRAGKLAARMLYLDLPAGPVRLSGELGEAGQSNAEVATVLSAFTGLGFITGKSAVIPAGTELVARLDREARIPVEAEAAPGS</sequence>
<evidence type="ECO:0000313" key="3">
    <source>
        <dbReference type="Proteomes" id="UP000194420"/>
    </source>
</evidence>
<reference evidence="3" key="1">
    <citation type="submission" date="2017-04" db="EMBL/GenBank/DDBJ databases">
        <authorList>
            <person name="Varghese N."/>
            <person name="Submissions S."/>
        </authorList>
    </citation>
    <scope>NUCLEOTIDE SEQUENCE [LARGE SCALE GENOMIC DNA]</scope>
</reference>
<dbReference type="OrthoDB" id="117664at2"/>
<keyword evidence="1" id="KW-0732">Signal</keyword>
<dbReference type="EMBL" id="FXWG01000002">
    <property type="protein sequence ID" value="SMQ69543.1"/>
    <property type="molecule type" value="Genomic_DNA"/>
</dbReference>
<keyword evidence="3" id="KW-1185">Reference proteome</keyword>
<organism evidence="2 3">
    <name type="scientific">Altererythrobacter xiamenensis</name>
    <dbReference type="NCBI Taxonomy" id="1316679"/>
    <lineage>
        <taxon>Bacteria</taxon>
        <taxon>Pseudomonadati</taxon>
        <taxon>Pseudomonadota</taxon>
        <taxon>Alphaproteobacteria</taxon>
        <taxon>Sphingomonadales</taxon>
        <taxon>Erythrobacteraceae</taxon>
        <taxon>Altererythrobacter</taxon>
    </lineage>
</organism>